<name>A0A327KXF3_9BRAD</name>
<evidence type="ECO:0000313" key="3">
    <source>
        <dbReference type="Proteomes" id="UP000249130"/>
    </source>
</evidence>
<dbReference type="InterPro" id="IPR038444">
    <property type="entry name" value="DUF465_sf"/>
</dbReference>
<dbReference type="RefSeq" id="WP_111419638.1">
    <property type="nucleotide sequence ID" value="NZ_NPEX01000085.1"/>
</dbReference>
<keyword evidence="3" id="KW-1185">Reference proteome</keyword>
<comment type="caution">
    <text evidence="2">The sequence shown here is derived from an EMBL/GenBank/DDBJ whole genome shotgun (WGS) entry which is preliminary data.</text>
</comment>
<dbReference type="Proteomes" id="UP000249130">
    <property type="component" value="Unassembled WGS sequence"/>
</dbReference>
<dbReference type="EMBL" id="NPEX01000085">
    <property type="protein sequence ID" value="RAI43499.1"/>
    <property type="molecule type" value="Genomic_DNA"/>
</dbReference>
<evidence type="ECO:0000256" key="1">
    <source>
        <dbReference type="SAM" id="Coils"/>
    </source>
</evidence>
<dbReference type="AlphaFoldDB" id="A0A327KXF3"/>
<accession>A0A327KXF3</accession>
<protein>
    <submittedName>
        <fullName evidence="2">DUF465 domain-containing protein</fullName>
    </submittedName>
</protein>
<keyword evidence="1" id="KW-0175">Coiled coil</keyword>
<evidence type="ECO:0000313" key="2">
    <source>
        <dbReference type="EMBL" id="RAI43499.1"/>
    </source>
</evidence>
<dbReference type="Pfam" id="PF04325">
    <property type="entry name" value="DUF465"/>
    <property type="match status" value="1"/>
</dbReference>
<proteinExistence type="predicted"/>
<dbReference type="Gene3D" id="6.10.280.50">
    <property type="match status" value="1"/>
</dbReference>
<gene>
    <name evidence="2" type="ORF">CH341_13960</name>
</gene>
<sequence>MATVSLAELEQRHRMLEAEISEALQHPSTDDLQLAELKRRKLQLKDAIVRIRHQSSSIH</sequence>
<reference evidence="2 3" key="1">
    <citation type="submission" date="2017-07" db="EMBL/GenBank/DDBJ databases">
        <title>Draft Genome Sequences of Select Purple Nonsulfur Bacteria.</title>
        <authorList>
            <person name="Lasarre B."/>
            <person name="Mckinlay J.B."/>
        </authorList>
    </citation>
    <scope>NUCLEOTIDE SEQUENCE [LARGE SCALE GENOMIC DNA]</scope>
    <source>
        <strain evidence="2 3">DSM 5909</strain>
    </source>
</reference>
<organism evidence="2 3">
    <name type="scientific">Rhodoplanes roseus</name>
    <dbReference type="NCBI Taxonomy" id="29409"/>
    <lineage>
        <taxon>Bacteria</taxon>
        <taxon>Pseudomonadati</taxon>
        <taxon>Pseudomonadota</taxon>
        <taxon>Alphaproteobacteria</taxon>
        <taxon>Hyphomicrobiales</taxon>
        <taxon>Nitrobacteraceae</taxon>
        <taxon>Rhodoplanes</taxon>
    </lineage>
</organism>
<feature type="coiled-coil region" evidence="1">
    <location>
        <begin position="6"/>
        <end position="54"/>
    </location>
</feature>
<dbReference type="InterPro" id="IPR007420">
    <property type="entry name" value="DUF465"/>
</dbReference>
<dbReference type="OrthoDB" id="7362854at2"/>